<evidence type="ECO:0000256" key="1">
    <source>
        <dbReference type="SAM" id="Phobius"/>
    </source>
</evidence>
<organism evidence="3 4">
    <name type="scientific">Quercus rubra</name>
    <name type="common">Northern red oak</name>
    <name type="synonym">Quercus borealis</name>
    <dbReference type="NCBI Taxonomy" id="3512"/>
    <lineage>
        <taxon>Eukaryota</taxon>
        <taxon>Viridiplantae</taxon>
        <taxon>Streptophyta</taxon>
        <taxon>Embryophyta</taxon>
        <taxon>Tracheophyta</taxon>
        <taxon>Spermatophyta</taxon>
        <taxon>Magnoliopsida</taxon>
        <taxon>eudicotyledons</taxon>
        <taxon>Gunneridae</taxon>
        <taxon>Pentapetalae</taxon>
        <taxon>rosids</taxon>
        <taxon>fabids</taxon>
        <taxon>Fagales</taxon>
        <taxon>Fagaceae</taxon>
        <taxon>Quercus</taxon>
    </lineage>
</organism>
<feature type="signal peptide" evidence="2">
    <location>
        <begin position="1"/>
        <end position="30"/>
    </location>
</feature>
<feature type="chain" id="PRO_5042945057" evidence="2">
    <location>
        <begin position="31"/>
        <end position="91"/>
    </location>
</feature>
<evidence type="ECO:0000313" key="4">
    <source>
        <dbReference type="Proteomes" id="UP001324115"/>
    </source>
</evidence>
<keyword evidence="2" id="KW-0732">Signal</keyword>
<feature type="transmembrane region" description="Helical" evidence="1">
    <location>
        <begin position="54"/>
        <end position="72"/>
    </location>
</feature>
<keyword evidence="1" id="KW-0472">Membrane</keyword>
<evidence type="ECO:0000256" key="2">
    <source>
        <dbReference type="SAM" id="SignalP"/>
    </source>
</evidence>
<keyword evidence="4" id="KW-1185">Reference proteome</keyword>
<sequence length="91" mass="9799">MAGKIGSIMVGVLLLLSFWLLLFLLSVTSSNPGNLESSLNKHQGRHSEGQEAPTYFNALFGIVAGCYSTLAYSMMCMMVDNALASHNLDQA</sequence>
<name>A0AAN7IC34_QUERU</name>
<proteinExistence type="predicted"/>
<accession>A0AAN7IC34</accession>
<keyword evidence="1" id="KW-1133">Transmembrane helix</keyword>
<keyword evidence="1" id="KW-0812">Transmembrane</keyword>
<reference evidence="3 4" key="1">
    <citation type="journal article" date="2023" name="G3 (Bethesda)">
        <title>A haplotype-resolved chromosome-scale genome for Quercus rubra L. provides insights into the genetics of adaptive traits for red oak species.</title>
        <authorList>
            <person name="Kapoor B."/>
            <person name="Jenkins J."/>
            <person name="Schmutz J."/>
            <person name="Zhebentyayeva T."/>
            <person name="Kuelheim C."/>
            <person name="Coggeshall M."/>
            <person name="Heim C."/>
            <person name="Lasky J.R."/>
            <person name="Leites L."/>
            <person name="Islam-Faridi N."/>
            <person name="Romero-Severson J."/>
            <person name="DeLeo V.L."/>
            <person name="Lucas S.M."/>
            <person name="Lazic D."/>
            <person name="Gailing O."/>
            <person name="Carlson J."/>
            <person name="Staton M."/>
        </authorList>
    </citation>
    <scope>NUCLEOTIDE SEQUENCE [LARGE SCALE GENOMIC DNA]</scope>
    <source>
        <strain evidence="3">Pseudo-F2</strain>
    </source>
</reference>
<gene>
    <name evidence="3" type="ORF">RGQ29_031508</name>
</gene>
<dbReference type="Proteomes" id="UP001324115">
    <property type="component" value="Unassembled WGS sequence"/>
</dbReference>
<evidence type="ECO:0000313" key="3">
    <source>
        <dbReference type="EMBL" id="KAK4573583.1"/>
    </source>
</evidence>
<dbReference type="AlphaFoldDB" id="A0AAN7IC34"/>
<comment type="caution">
    <text evidence="3">The sequence shown here is derived from an EMBL/GenBank/DDBJ whole genome shotgun (WGS) entry which is preliminary data.</text>
</comment>
<protein>
    <submittedName>
        <fullName evidence="3">Uncharacterized protein</fullName>
    </submittedName>
</protein>
<dbReference type="EMBL" id="JAXUIC010000009">
    <property type="protein sequence ID" value="KAK4573583.1"/>
    <property type="molecule type" value="Genomic_DNA"/>
</dbReference>